<evidence type="ECO:0000313" key="3">
    <source>
        <dbReference type="Proteomes" id="UP000558997"/>
    </source>
</evidence>
<dbReference type="GO" id="GO:0016829">
    <property type="term" value="F:lyase activity"/>
    <property type="evidence" value="ECO:0007669"/>
    <property type="project" value="UniProtKB-KW"/>
</dbReference>
<reference evidence="2 3" key="1">
    <citation type="submission" date="2020-08" db="EMBL/GenBank/DDBJ databases">
        <title>Sequencing the genomes of 1000 actinobacteria strains.</title>
        <authorList>
            <person name="Klenk H.-P."/>
        </authorList>
    </citation>
    <scope>NUCLEOTIDE SEQUENCE [LARGE SCALE GENOMIC DNA]</scope>
    <source>
        <strain evidence="2 3">DSM 17294</strain>
    </source>
</reference>
<keyword evidence="3" id="KW-1185">Reference proteome</keyword>
<dbReference type="GO" id="GO:0030288">
    <property type="term" value="C:outer membrane-bounded periplasmic space"/>
    <property type="evidence" value="ECO:0007669"/>
    <property type="project" value="TreeGrafter"/>
</dbReference>
<evidence type="ECO:0000256" key="1">
    <source>
        <dbReference type="SAM" id="MobiDB-lite"/>
    </source>
</evidence>
<dbReference type="SUPFAM" id="SSF63829">
    <property type="entry name" value="Calcium-dependent phosphotriesterase"/>
    <property type="match status" value="1"/>
</dbReference>
<protein>
    <submittedName>
        <fullName evidence="2">Virginiamycin B lyase</fullName>
        <ecNumber evidence="2">4.2.99.-</ecNumber>
    </submittedName>
</protein>
<dbReference type="Proteomes" id="UP000558997">
    <property type="component" value="Unassembled WGS sequence"/>
</dbReference>
<dbReference type="Gene3D" id="2.130.10.10">
    <property type="entry name" value="YVTN repeat-like/Quinoprotein amine dehydrogenase"/>
    <property type="match status" value="2"/>
</dbReference>
<gene>
    <name evidence="2" type="ORF">HDA44_005419</name>
</gene>
<comment type="caution">
    <text evidence="2">The sequence shown here is derived from an EMBL/GenBank/DDBJ whole genome shotgun (WGS) entry which is preliminary data.</text>
</comment>
<dbReference type="AlphaFoldDB" id="A0A841E405"/>
<name>A0A841E405_9ACTN</name>
<feature type="region of interest" description="Disordered" evidence="1">
    <location>
        <begin position="67"/>
        <end position="98"/>
    </location>
</feature>
<organism evidence="2 3">
    <name type="scientific">Kribbella solani</name>
    <dbReference type="NCBI Taxonomy" id="236067"/>
    <lineage>
        <taxon>Bacteria</taxon>
        <taxon>Bacillati</taxon>
        <taxon>Actinomycetota</taxon>
        <taxon>Actinomycetes</taxon>
        <taxon>Propionibacteriales</taxon>
        <taxon>Kribbellaceae</taxon>
        <taxon>Kribbella</taxon>
    </lineage>
</organism>
<dbReference type="PANTHER" id="PTHR40274:SF3">
    <property type="entry name" value="VIRGINIAMYCIN B LYASE"/>
    <property type="match status" value="1"/>
</dbReference>
<accession>A0A841E405</accession>
<dbReference type="InterPro" id="IPR015943">
    <property type="entry name" value="WD40/YVTN_repeat-like_dom_sf"/>
</dbReference>
<keyword evidence="2" id="KW-0456">Lyase</keyword>
<sequence>MSVREYVVGAAGDGPYGVVVAGDEVWTTLVHAGRVATRSGRVVELGAPESRPSVIVTSPDGAIWFTRNGDDQVGRITPAESESGGEAPDASAGSAGVSASSAGVSAGSAGVSASSAGVSAVEVVGAPYGLCVGPDEALWCTLMSGDAIGRITTDGEVSTYPVGTTGAFPAMITSFAGELWFTLNQANAIGRMTTAGDVTTYPLPTDSAGPVGISAGPDAVWFTELLADRAGRIAADGTIQEFALPAGSKPHAAAATPDGGCWITLWSAAKLVRLDADGNVTREYALGDGAEPHGLAIAPDGSVWVALEKGSLAHIQPDG</sequence>
<dbReference type="EC" id="4.2.99.-" evidence="2"/>
<dbReference type="InterPro" id="IPR051344">
    <property type="entry name" value="Vgb"/>
</dbReference>
<evidence type="ECO:0000313" key="2">
    <source>
        <dbReference type="EMBL" id="MBB5982078.1"/>
    </source>
</evidence>
<proteinExistence type="predicted"/>
<dbReference type="Pfam" id="PF24684">
    <property type="entry name" value="Vgb_lyase"/>
    <property type="match status" value="2"/>
</dbReference>
<dbReference type="EMBL" id="JACHNF010000001">
    <property type="protein sequence ID" value="MBB5982078.1"/>
    <property type="molecule type" value="Genomic_DNA"/>
</dbReference>
<dbReference type="RefSeq" id="WP_184839052.1">
    <property type="nucleotide sequence ID" value="NZ_BAAAVN010000021.1"/>
</dbReference>
<dbReference type="PANTHER" id="PTHR40274">
    <property type="entry name" value="VIRGINIAMYCIN B LYASE"/>
    <property type="match status" value="1"/>
</dbReference>